<organism evidence="2 3">
    <name type="scientific">Rhipicephalus sanguineus</name>
    <name type="common">Brown dog tick</name>
    <name type="synonym">Ixodes sanguineus</name>
    <dbReference type="NCBI Taxonomy" id="34632"/>
    <lineage>
        <taxon>Eukaryota</taxon>
        <taxon>Metazoa</taxon>
        <taxon>Ecdysozoa</taxon>
        <taxon>Arthropoda</taxon>
        <taxon>Chelicerata</taxon>
        <taxon>Arachnida</taxon>
        <taxon>Acari</taxon>
        <taxon>Parasitiformes</taxon>
        <taxon>Ixodida</taxon>
        <taxon>Ixodoidea</taxon>
        <taxon>Ixodidae</taxon>
        <taxon>Rhipicephalinae</taxon>
        <taxon>Rhipicephalus</taxon>
        <taxon>Rhipicephalus</taxon>
    </lineage>
</organism>
<name>A0A9D4T4H1_RHISA</name>
<evidence type="ECO:0000313" key="2">
    <source>
        <dbReference type="EMBL" id="KAH7969794.1"/>
    </source>
</evidence>
<accession>A0A9D4T4H1</accession>
<feature type="region of interest" description="Disordered" evidence="1">
    <location>
        <begin position="1"/>
        <end position="23"/>
    </location>
</feature>
<sequence>MGQALPGPNGPYVGTGHETLPSLRPQLRRYSSERLQLSQGMDDNVDGDAVTETTDARAENGANTPMGRTNANDHALLQQLAINGKPHPVRAYVATGEEALVEWCMTFNPTRLWKL</sequence>
<dbReference type="Proteomes" id="UP000821837">
    <property type="component" value="Unassembled WGS sequence"/>
</dbReference>
<dbReference type="VEuPathDB" id="VectorBase:RSAN_050737"/>
<gene>
    <name evidence="2" type="ORF">HPB52_021952</name>
</gene>
<reference evidence="2" key="2">
    <citation type="submission" date="2021-09" db="EMBL/GenBank/DDBJ databases">
        <authorList>
            <person name="Jia N."/>
            <person name="Wang J."/>
            <person name="Shi W."/>
            <person name="Du L."/>
            <person name="Sun Y."/>
            <person name="Zhan W."/>
            <person name="Jiang J."/>
            <person name="Wang Q."/>
            <person name="Zhang B."/>
            <person name="Ji P."/>
            <person name="Sakyi L.B."/>
            <person name="Cui X."/>
            <person name="Yuan T."/>
            <person name="Jiang B."/>
            <person name="Yang W."/>
            <person name="Lam T.T.-Y."/>
            <person name="Chang Q."/>
            <person name="Ding S."/>
            <person name="Wang X."/>
            <person name="Zhu J."/>
            <person name="Ruan X."/>
            <person name="Zhao L."/>
            <person name="Wei J."/>
            <person name="Que T."/>
            <person name="Du C."/>
            <person name="Cheng J."/>
            <person name="Dai P."/>
            <person name="Han X."/>
            <person name="Huang E."/>
            <person name="Gao Y."/>
            <person name="Liu J."/>
            <person name="Shao H."/>
            <person name="Ye R."/>
            <person name="Li L."/>
            <person name="Wei W."/>
            <person name="Wang X."/>
            <person name="Wang C."/>
            <person name="Huo Q."/>
            <person name="Li W."/>
            <person name="Guo W."/>
            <person name="Chen H."/>
            <person name="Chen S."/>
            <person name="Zhou L."/>
            <person name="Zhou L."/>
            <person name="Ni X."/>
            <person name="Tian J."/>
            <person name="Zhou Y."/>
            <person name="Sheng Y."/>
            <person name="Liu T."/>
            <person name="Pan Y."/>
            <person name="Xia L."/>
            <person name="Li J."/>
            <person name="Zhao F."/>
            <person name="Cao W."/>
        </authorList>
    </citation>
    <scope>NUCLEOTIDE SEQUENCE</scope>
    <source>
        <strain evidence="2">Rsan-2018</strain>
        <tissue evidence="2">Larvae</tissue>
    </source>
</reference>
<dbReference type="AlphaFoldDB" id="A0A9D4T4H1"/>
<protein>
    <submittedName>
        <fullName evidence="2">Uncharacterized protein</fullName>
    </submittedName>
</protein>
<comment type="caution">
    <text evidence="2">The sequence shown here is derived from an EMBL/GenBank/DDBJ whole genome shotgun (WGS) entry which is preliminary data.</text>
</comment>
<reference evidence="2" key="1">
    <citation type="journal article" date="2020" name="Cell">
        <title>Large-Scale Comparative Analyses of Tick Genomes Elucidate Their Genetic Diversity and Vector Capacities.</title>
        <authorList>
            <consortium name="Tick Genome and Microbiome Consortium (TIGMIC)"/>
            <person name="Jia N."/>
            <person name="Wang J."/>
            <person name="Shi W."/>
            <person name="Du L."/>
            <person name="Sun Y."/>
            <person name="Zhan W."/>
            <person name="Jiang J.F."/>
            <person name="Wang Q."/>
            <person name="Zhang B."/>
            <person name="Ji P."/>
            <person name="Bell-Sakyi L."/>
            <person name="Cui X.M."/>
            <person name="Yuan T.T."/>
            <person name="Jiang B.G."/>
            <person name="Yang W.F."/>
            <person name="Lam T.T."/>
            <person name="Chang Q.C."/>
            <person name="Ding S.J."/>
            <person name="Wang X.J."/>
            <person name="Zhu J.G."/>
            <person name="Ruan X.D."/>
            <person name="Zhao L."/>
            <person name="Wei J.T."/>
            <person name="Ye R.Z."/>
            <person name="Que T.C."/>
            <person name="Du C.H."/>
            <person name="Zhou Y.H."/>
            <person name="Cheng J.X."/>
            <person name="Dai P.F."/>
            <person name="Guo W.B."/>
            <person name="Han X.H."/>
            <person name="Huang E.J."/>
            <person name="Li L.F."/>
            <person name="Wei W."/>
            <person name="Gao Y.C."/>
            <person name="Liu J.Z."/>
            <person name="Shao H.Z."/>
            <person name="Wang X."/>
            <person name="Wang C.C."/>
            <person name="Yang T.C."/>
            <person name="Huo Q.B."/>
            <person name="Li W."/>
            <person name="Chen H.Y."/>
            <person name="Chen S.E."/>
            <person name="Zhou L.G."/>
            <person name="Ni X.B."/>
            <person name="Tian J.H."/>
            <person name="Sheng Y."/>
            <person name="Liu T."/>
            <person name="Pan Y.S."/>
            <person name="Xia L.Y."/>
            <person name="Li J."/>
            <person name="Zhao F."/>
            <person name="Cao W.C."/>
        </authorList>
    </citation>
    <scope>NUCLEOTIDE SEQUENCE</scope>
    <source>
        <strain evidence="2">Rsan-2018</strain>
    </source>
</reference>
<keyword evidence="3" id="KW-1185">Reference proteome</keyword>
<evidence type="ECO:0000313" key="3">
    <source>
        <dbReference type="Proteomes" id="UP000821837"/>
    </source>
</evidence>
<dbReference type="EMBL" id="JABSTV010001248">
    <property type="protein sequence ID" value="KAH7969794.1"/>
    <property type="molecule type" value="Genomic_DNA"/>
</dbReference>
<evidence type="ECO:0000256" key="1">
    <source>
        <dbReference type="SAM" id="MobiDB-lite"/>
    </source>
</evidence>
<proteinExistence type="predicted"/>